<dbReference type="InterPro" id="IPR010992">
    <property type="entry name" value="IHF-like_DNA-bd_dom_sf"/>
</dbReference>
<dbReference type="InterPro" id="IPR005902">
    <property type="entry name" value="HU_DNA-bd_put"/>
</dbReference>
<dbReference type="NCBIfam" id="TIGR01201">
    <property type="entry name" value="HU_rel"/>
    <property type="match status" value="1"/>
</dbReference>
<dbReference type="Pfam" id="PF18291">
    <property type="entry name" value="HU-HIG"/>
    <property type="match status" value="1"/>
</dbReference>
<keyword evidence="4" id="KW-1185">Reference proteome</keyword>
<organism evidence="3 4">
    <name type="scientific">Carboxylicivirga mesophila</name>
    <dbReference type="NCBI Taxonomy" id="1166478"/>
    <lineage>
        <taxon>Bacteria</taxon>
        <taxon>Pseudomonadati</taxon>
        <taxon>Bacteroidota</taxon>
        <taxon>Bacteroidia</taxon>
        <taxon>Marinilabiliales</taxon>
        <taxon>Marinilabiliaceae</taxon>
        <taxon>Carboxylicivirga</taxon>
    </lineage>
</organism>
<name>A0ABS5K590_9BACT</name>
<dbReference type="GO" id="GO:0003677">
    <property type="term" value="F:DNA binding"/>
    <property type="evidence" value="ECO:0007669"/>
    <property type="project" value="UniProtKB-KW"/>
</dbReference>
<evidence type="ECO:0000313" key="3">
    <source>
        <dbReference type="EMBL" id="MBS2210174.1"/>
    </source>
</evidence>
<keyword evidence="1 3" id="KW-0238">DNA-binding</keyword>
<evidence type="ECO:0000259" key="2">
    <source>
        <dbReference type="Pfam" id="PF18291"/>
    </source>
</evidence>
<dbReference type="Gene3D" id="4.10.520.10">
    <property type="entry name" value="IHF-like DNA-binding proteins"/>
    <property type="match status" value="1"/>
</dbReference>
<proteinExistence type="predicted"/>
<dbReference type="SUPFAM" id="SSF47729">
    <property type="entry name" value="IHF-like DNA-binding proteins"/>
    <property type="match status" value="1"/>
</dbReference>
<evidence type="ECO:0000256" key="1">
    <source>
        <dbReference type="ARBA" id="ARBA00023125"/>
    </source>
</evidence>
<feature type="domain" description="HU" evidence="2">
    <location>
        <begin position="1"/>
        <end position="126"/>
    </location>
</feature>
<dbReference type="EMBL" id="JAGUCN010000001">
    <property type="protein sequence ID" value="MBS2210174.1"/>
    <property type="molecule type" value="Genomic_DNA"/>
</dbReference>
<comment type="caution">
    <text evidence="3">The sequence shown here is derived from an EMBL/GenBank/DDBJ whole genome shotgun (WGS) entry which is preliminary data.</text>
</comment>
<dbReference type="InterPro" id="IPR041607">
    <property type="entry name" value="HU-HIG"/>
</dbReference>
<accession>A0ABS5K590</accession>
<evidence type="ECO:0000313" key="4">
    <source>
        <dbReference type="Proteomes" id="UP000721861"/>
    </source>
</evidence>
<gene>
    <name evidence="3" type="ORF">KEM09_02110</name>
</gene>
<sequence length="129" mass="13959">MAVKYKVIERGQPGVAGGGEKKFYANALTNGELTLEKLTTRIEKISTVGGADIRAVLYALVDVMTDGLEEGAIVRLGDLGSLRVSISSNGEINEEDITSHSIKSSKCIFTPGKKLKQMLNNLEYQKVDL</sequence>
<protein>
    <submittedName>
        <fullName evidence="3">HU family DNA-binding protein</fullName>
    </submittedName>
</protein>
<dbReference type="RefSeq" id="WP_212224707.1">
    <property type="nucleotide sequence ID" value="NZ_JAGUCN010000001.1"/>
</dbReference>
<reference evidence="3 4" key="1">
    <citation type="journal article" date="2014" name="Int. J. Syst. Evol. Microbiol.">
        <title>Carboxylicivirga gen. nov. in the family Marinilabiliaceae with two novel species, Carboxylicivirga mesophila sp. nov. and Carboxylicivirga taeanensis sp. nov., and reclassification of Cytophaga fermentans as Saccharicrinis fermentans gen. nov., comb. nov.</title>
        <authorList>
            <person name="Yang S.H."/>
            <person name="Seo H.S."/>
            <person name="Woo J.H."/>
            <person name="Oh H.M."/>
            <person name="Jang H."/>
            <person name="Lee J.H."/>
            <person name="Kim S.J."/>
            <person name="Kwon K.K."/>
        </authorList>
    </citation>
    <scope>NUCLEOTIDE SEQUENCE [LARGE SCALE GENOMIC DNA]</scope>
    <source>
        <strain evidence="3 4">JCM 18290</strain>
    </source>
</reference>
<dbReference type="Proteomes" id="UP000721861">
    <property type="component" value="Unassembled WGS sequence"/>
</dbReference>